<dbReference type="OrthoDB" id="5324692at2759"/>
<sequence length="437" mass="49287">MGFVEEDLPKDDTETQCQEIQWNECNLLAPKAGPRKVAVLSGPANGYFMVCWECYQTTIAPTPLSAFFTTQELPKSRTASCKFAEFWIRFAWRQVLAGKGDVDVMLPPAGLLAYTEQRCPNANLSSDSAVKSAQNRLWFTIVDPETGVLLKQWTICGGCHFQIVKLCGPISEAFQKVSTAPVRATCDLVPKVSSTRSSRCLEELMNCERATQESGEVDMRPLAKFIKRFTGIPACPRDVAPTVPQKFYHLPGASEYPICQDCYLTVIEPEAKEGGVTLAQEVVLSTRPMPGMTCQLYSERMRMIWADAVATSDKAFLLQKLSERRAKETNRQVQTSRLNQSLIQLQGQYEMLNSLSMHQSQFAMNEWSSNSMAYTAASISNMNIFNPNPRVMPALQKPLDLSQSRNTSNQAMMALQEKGRVYEELNTLEWEWKRYWE</sequence>
<name>A0A194XDX1_MOLSC</name>
<dbReference type="KEGG" id="psco:LY89DRAFT_683924"/>
<evidence type="ECO:0000313" key="2">
    <source>
        <dbReference type="Proteomes" id="UP000070700"/>
    </source>
</evidence>
<dbReference type="Proteomes" id="UP000070700">
    <property type="component" value="Unassembled WGS sequence"/>
</dbReference>
<evidence type="ECO:0000313" key="1">
    <source>
        <dbReference type="EMBL" id="KUJ17947.1"/>
    </source>
</evidence>
<dbReference type="AlphaFoldDB" id="A0A194XDX1"/>
<dbReference type="GeneID" id="28824506"/>
<dbReference type="InParanoid" id="A0A194XDX1"/>
<proteinExistence type="predicted"/>
<gene>
    <name evidence="1" type="ORF">LY89DRAFT_683924</name>
</gene>
<reference evidence="1 2" key="1">
    <citation type="submission" date="2015-10" db="EMBL/GenBank/DDBJ databases">
        <title>Full genome of DAOMC 229536 Phialocephala scopiformis, a fungal endophyte of spruce producing the potent anti-insectan compound rugulosin.</title>
        <authorList>
            <consortium name="DOE Joint Genome Institute"/>
            <person name="Walker A.K."/>
            <person name="Frasz S.L."/>
            <person name="Seifert K.A."/>
            <person name="Miller J.D."/>
            <person name="Mondo S.J."/>
            <person name="Labutti K."/>
            <person name="Lipzen A."/>
            <person name="Dockter R."/>
            <person name="Kennedy M."/>
            <person name="Grigoriev I.V."/>
            <person name="Spatafora J.W."/>
        </authorList>
    </citation>
    <scope>NUCLEOTIDE SEQUENCE [LARGE SCALE GENOMIC DNA]</scope>
    <source>
        <strain evidence="1 2">CBS 120377</strain>
    </source>
</reference>
<dbReference type="EMBL" id="KQ947413">
    <property type="protein sequence ID" value="KUJ17947.1"/>
    <property type="molecule type" value="Genomic_DNA"/>
</dbReference>
<accession>A0A194XDX1</accession>
<organism evidence="1 2">
    <name type="scientific">Mollisia scopiformis</name>
    <name type="common">Conifer needle endophyte fungus</name>
    <name type="synonym">Phialocephala scopiformis</name>
    <dbReference type="NCBI Taxonomy" id="149040"/>
    <lineage>
        <taxon>Eukaryota</taxon>
        <taxon>Fungi</taxon>
        <taxon>Dikarya</taxon>
        <taxon>Ascomycota</taxon>
        <taxon>Pezizomycotina</taxon>
        <taxon>Leotiomycetes</taxon>
        <taxon>Helotiales</taxon>
        <taxon>Mollisiaceae</taxon>
        <taxon>Mollisia</taxon>
    </lineage>
</organism>
<dbReference type="RefSeq" id="XP_018072302.1">
    <property type="nucleotide sequence ID" value="XM_018214780.1"/>
</dbReference>
<keyword evidence="2" id="KW-1185">Reference proteome</keyword>
<protein>
    <submittedName>
        <fullName evidence="1">Uncharacterized protein</fullName>
    </submittedName>
</protein>